<dbReference type="EMBL" id="CM056810">
    <property type="protein sequence ID" value="KAJ8645981.1"/>
    <property type="molecule type" value="Genomic_DNA"/>
</dbReference>
<proteinExistence type="predicted"/>
<comment type="caution">
    <text evidence="1">The sequence shown here is derived from an EMBL/GenBank/DDBJ whole genome shotgun (WGS) entry which is preliminary data.</text>
</comment>
<reference evidence="1 2" key="1">
    <citation type="journal article" date="2022" name="Hortic Res">
        <title>A haplotype resolved chromosomal level avocado genome allows analysis of novel avocado genes.</title>
        <authorList>
            <person name="Nath O."/>
            <person name="Fletcher S.J."/>
            <person name="Hayward A."/>
            <person name="Shaw L.M."/>
            <person name="Masouleh A.K."/>
            <person name="Furtado A."/>
            <person name="Henry R.J."/>
            <person name="Mitter N."/>
        </authorList>
    </citation>
    <scope>NUCLEOTIDE SEQUENCE [LARGE SCALE GENOMIC DNA]</scope>
    <source>
        <strain evidence="2">cv. Hass</strain>
    </source>
</reference>
<keyword evidence="2" id="KW-1185">Reference proteome</keyword>
<accession>A0ACC2MKP9</accession>
<dbReference type="Proteomes" id="UP001234297">
    <property type="component" value="Chromosome 2"/>
</dbReference>
<organism evidence="1 2">
    <name type="scientific">Persea americana</name>
    <name type="common">Avocado</name>
    <dbReference type="NCBI Taxonomy" id="3435"/>
    <lineage>
        <taxon>Eukaryota</taxon>
        <taxon>Viridiplantae</taxon>
        <taxon>Streptophyta</taxon>
        <taxon>Embryophyta</taxon>
        <taxon>Tracheophyta</taxon>
        <taxon>Spermatophyta</taxon>
        <taxon>Magnoliopsida</taxon>
        <taxon>Magnoliidae</taxon>
        <taxon>Laurales</taxon>
        <taxon>Lauraceae</taxon>
        <taxon>Persea</taxon>
    </lineage>
</organism>
<evidence type="ECO:0000313" key="2">
    <source>
        <dbReference type="Proteomes" id="UP001234297"/>
    </source>
</evidence>
<evidence type="ECO:0000313" key="1">
    <source>
        <dbReference type="EMBL" id="KAJ8645981.1"/>
    </source>
</evidence>
<protein>
    <submittedName>
        <fullName evidence="1">Uncharacterized protein</fullName>
    </submittedName>
</protein>
<name>A0ACC2MKP9_PERAE</name>
<gene>
    <name evidence="1" type="ORF">MRB53_007729</name>
</gene>
<sequence length="247" mass="27655">MESSNSIDLKVISCKDLKSFNFFQKLSVYSAVSLGTSDADKSQRQQTQKTPIDHHGNRNPEWNHEIRFDLDPIPSLQRKDLFLHFDLFSDGIFADKLLGEVHVPLTDLVRDFNDAIRFVSYQIRTPDGKHNGILNFSYKVNSSSKGKIASYPTVDTSPAVLIPAQESPPGGYFEPVPAHFHPPLVQVPCHPPPAPMSYYIPPGQVGLPMRPPDPYAYRPEGFGYGSYGYPTVGGARPYEGDTWRRGF</sequence>